<name>A0AAN6QCF4_9PEZI</name>
<feature type="compositionally biased region" description="Polar residues" evidence="1">
    <location>
        <begin position="189"/>
        <end position="199"/>
    </location>
</feature>
<organism evidence="2 3">
    <name type="scientific">Parathielavia hyrcaniae</name>
    <dbReference type="NCBI Taxonomy" id="113614"/>
    <lineage>
        <taxon>Eukaryota</taxon>
        <taxon>Fungi</taxon>
        <taxon>Dikarya</taxon>
        <taxon>Ascomycota</taxon>
        <taxon>Pezizomycotina</taxon>
        <taxon>Sordariomycetes</taxon>
        <taxon>Sordariomycetidae</taxon>
        <taxon>Sordariales</taxon>
        <taxon>Chaetomiaceae</taxon>
        <taxon>Parathielavia</taxon>
    </lineage>
</organism>
<proteinExistence type="predicted"/>
<dbReference type="Proteomes" id="UP001305647">
    <property type="component" value="Unassembled WGS sequence"/>
</dbReference>
<dbReference type="AlphaFoldDB" id="A0AAN6QCF4"/>
<feature type="region of interest" description="Disordered" evidence="1">
    <location>
        <begin position="315"/>
        <end position="339"/>
    </location>
</feature>
<feature type="compositionally biased region" description="Acidic residues" evidence="1">
    <location>
        <begin position="133"/>
        <end position="160"/>
    </location>
</feature>
<feature type="region of interest" description="Disordered" evidence="1">
    <location>
        <begin position="16"/>
        <end position="292"/>
    </location>
</feature>
<evidence type="ECO:0000256" key="1">
    <source>
        <dbReference type="SAM" id="MobiDB-lite"/>
    </source>
</evidence>
<dbReference type="CDD" id="cd19817">
    <property type="entry name" value="Bbox1_ANCHR-like"/>
    <property type="match status" value="1"/>
</dbReference>
<dbReference type="PANTHER" id="PTHR46603:SF1">
    <property type="entry name" value="ABSCISSION_NOCUT CHECKPOINT REGULATOR"/>
    <property type="match status" value="1"/>
</dbReference>
<evidence type="ECO:0000313" key="2">
    <source>
        <dbReference type="EMBL" id="KAK4105680.1"/>
    </source>
</evidence>
<reference evidence="2" key="2">
    <citation type="submission" date="2023-05" db="EMBL/GenBank/DDBJ databases">
        <authorList>
            <consortium name="Lawrence Berkeley National Laboratory"/>
            <person name="Steindorff A."/>
            <person name="Hensen N."/>
            <person name="Bonometti L."/>
            <person name="Westerberg I."/>
            <person name="Brannstrom I.O."/>
            <person name="Guillou S."/>
            <person name="Cros-Aarteil S."/>
            <person name="Calhoun S."/>
            <person name="Haridas S."/>
            <person name="Kuo A."/>
            <person name="Mondo S."/>
            <person name="Pangilinan J."/>
            <person name="Riley R."/>
            <person name="Labutti K."/>
            <person name="Andreopoulos B."/>
            <person name="Lipzen A."/>
            <person name="Chen C."/>
            <person name="Yanf M."/>
            <person name="Daum C."/>
            <person name="Ng V."/>
            <person name="Clum A."/>
            <person name="Ohm R."/>
            <person name="Martin F."/>
            <person name="Silar P."/>
            <person name="Natvig D."/>
            <person name="Lalanne C."/>
            <person name="Gautier V."/>
            <person name="Ament-Velasquez S.L."/>
            <person name="Kruys A."/>
            <person name="Hutchinson M.I."/>
            <person name="Powell A.J."/>
            <person name="Barry K."/>
            <person name="Miller A.N."/>
            <person name="Grigoriev I.V."/>
            <person name="Debuchy R."/>
            <person name="Gladieux P."/>
            <person name="Thoren M.H."/>
            <person name="Johannesson H."/>
        </authorList>
    </citation>
    <scope>NUCLEOTIDE SEQUENCE</scope>
    <source>
        <strain evidence="2">CBS 757.83</strain>
    </source>
</reference>
<keyword evidence="3" id="KW-1185">Reference proteome</keyword>
<comment type="caution">
    <text evidence="2">The sequence shown here is derived from an EMBL/GenBank/DDBJ whole genome shotgun (WGS) entry which is preliminary data.</text>
</comment>
<dbReference type="SUPFAM" id="SSF57845">
    <property type="entry name" value="B-box zinc-binding domain"/>
    <property type="match status" value="1"/>
</dbReference>
<feature type="compositionally biased region" description="Basic and acidic residues" evidence="1">
    <location>
        <begin position="260"/>
        <end position="269"/>
    </location>
</feature>
<accession>A0AAN6QCF4</accession>
<dbReference type="PANTHER" id="PTHR46603">
    <property type="entry name" value="ABSCISSION/NOCUT CHECKPOINT REGULATOR"/>
    <property type="match status" value="1"/>
</dbReference>
<evidence type="ECO:0000313" key="3">
    <source>
        <dbReference type="Proteomes" id="UP001305647"/>
    </source>
</evidence>
<dbReference type="Pfam" id="PF22586">
    <property type="entry name" value="ANCHR-like_BBOX"/>
    <property type="match status" value="1"/>
</dbReference>
<reference evidence="2" key="1">
    <citation type="journal article" date="2023" name="Mol. Phylogenet. Evol.">
        <title>Genome-scale phylogeny and comparative genomics of the fungal order Sordariales.</title>
        <authorList>
            <person name="Hensen N."/>
            <person name="Bonometti L."/>
            <person name="Westerberg I."/>
            <person name="Brannstrom I.O."/>
            <person name="Guillou S."/>
            <person name="Cros-Aarteil S."/>
            <person name="Calhoun S."/>
            <person name="Haridas S."/>
            <person name="Kuo A."/>
            <person name="Mondo S."/>
            <person name="Pangilinan J."/>
            <person name="Riley R."/>
            <person name="LaButti K."/>
            <person name="Andreopoulos B."/>
            <person name="Lipzen A."/>
            <person name="Chen C."/>
            <person name="Yan M."/>
            <person name="Daum C."/>
            <person name="Ng V."/>
            <person name="Clum A."/>
            <person name="Steindorff A."/>
            <person name="Ohm R.A."/>
            <person name="Martin F."/>
            <person name="Silar P."/>
            <person name="Natvig D.O."/>
            <person name="Lalanne C."/>
            <person name="Gautier V."/>
            <person name="Ament-Velasquez S.L."/>
            <person name="Kruys A."/>
            <person name="Hutchinson M.I."/>
            <person name="Powell A.J."/>
            <person name="Barry K."/>
            <person name="Miller A.N."/>
            <person name="Grigoriev I.V."/>
            <person name="Debuchy R."/>
            <person name="Gladieux P."/>
            <person name="Hiltunen Thoren M."/>
            <person name="Johannesson H."/>
        </authorList>
    </citation>
    <scope>NUCLEOTIDE SEQUENCE</scope>
    <source>
        <strain evidence="2">CBS 757.83</strain>
    </source>
</reference>
<sequence length="402" mass="42915">MAPDDQSLLDRLNALKPTTVTLGEPRNTAILPVGPESQPPSREDALTKRLRILRDQSSSSSRHHEDFTRSQPPGTPDRDGVGADAAAPPSVERSASGDLPPQGETAGRATPVSQQSRTTVNQKSSSYHLAESASDDDAAVDELLEALGDEEFDLSTEDGLETPPDSNPSDKTEKVDSLLQSLGKGLAPSASTTENNNTPAEDDDDSDGEQMTRAVEQLLSQIGDEINALPPPTAAPTEGDNRRSQEAEDEPGAAPAPDNAKGDADDERAPLTLPAVPSQLVDPVPDTNSRDDFEKDISARLASLRGLGALDELGLPSAPTFRPQDYASASPPGRGLLKSSKYTDEDQQAWCIVCLDDATIRCVGCDNDGYCARCWKDMHIGPSAGFDERGHQWVKFERTGRP</sequence>
<protein>
    <recommendedName>
        <fullName evidence="4">Abscission/NoCut checkpoint regulator</fullName>
    </recommendedName>
</protein>
<feature type="compositionally biased region" description="Polar residues" evidence="1">
    <location>
        <begin position="111"/>
        <end position="127"/>
    </location>
</feature>
<evidence type="ECO:0008006" key="4">
    <source>
        <dbReference type="Google" id="ProtNLM"/>
    </source>
</evidence>
<gene>
    <name evidence="2" type="ORF">N658DRAFT_492163</name>
</gene>
<dbReference type="InterPro" id="IPR044553">
    <property type="entry name" value="Bbox1_ANCHR"/>
</dbReference>
<dbReference type="EMBL" id="MU863625">
    <property type="protein sequence ID" value="KAK4105680.1"/>
    <property type="molecule type" value="Genomic_DNA"/>
</dbReference>